<proteinExistence type="predicted"/>
<keyword evidence="1" id="KW-0812">Transmembrane</keyword>
<dbReference type="STRING" id="1210086.GCA_001613105_02221"/>
<dbReference type="EMBL" id="QQBC01000006">
    <property type="protein sequence ID" value="RDI65349.1"/>
    <property type="molecule type" value="Genomic_DNA"/>
</dbReference>
<reference evidence="2 3" key="1">
    <citation type="submission" date="2018-07" db="EMBL/GenBank/DDBJ databases">
        <title>Genomic Encyclopedia of Type Strains, Phase IV (KMG-IV): sequencing the most valuable type-strain genomes for metagenomic binning, comparative biology and taxonomic classification.</title>
        <authorList>
            <person name="Goeker M."/>
        </authorList>
    </citation>
    <scope>NUCLEOTIDE SEQUENCE [LARGE SCALE GENOMIC DNA]</scope>
    <source>
        <strain evidence="2 3">DSM 44290</strain>
    </source>
</reference>
<sequence length="224" mass="23683">MRWTCCAVRESLRAAVFAGAALVLVVLIVALGWAYPPRASVIATDRLGPDANEPIADYLARAKLSLSGTDSDDHWALASFTTGITPDRIPDHTDGLRIAQVLHHVPLDRVLTPVLTFPVPAGDQAAIATASSAAATLDHTPPLDDRAARIAKVSATRLRSGCPCTIALILRGRLNQLRALSSHNDIRSIEALPADAGIFAVTPLLPEYTDRAAPGPDDGPIPEN</sequence>
<name>A0A370I3N8_9NOCA</name>
<accession>A0A370I3N8</accession>
<keyword evidence="1" id="KW-0472">Membrane</keyword>
<feature type="transmembrane region" description="Helical" evidence="1">
    <location>
        <begin position="12"/>
        <end position="35"/>
    </location>
</feature>
<evidence type="ECO:0000256" key="1">
    <source>
        <dbReference type="SAM" id="Phobius"/>
    </source>
</evidence>
<evidence type="ECO:0000313" key="3">
    <source>
        <dbReference type="Proteomes" id="UP000254869"/>
    </source>
</evidence>
<comment type="caution">
    <text evidence="2">The sequence shown here is derived from an EMBL/GenBank/DDBJ whole genome shotgun (WGS) entry which is preliminary data.</text>
</comment>
<evidence type="ECO:0000313" key="2">
    <source>
        <dbReference type="EMBL" id="RDI65349.1"/>
    </source>
</evidence>
<dbReference type="AlphaFoldDB" id="A0A370I3N8"/>
<organism evidence="2 3">
    <name type="scientific">Nocardia pseudobrasiliensis</name>
    <dbReference type="NCBI Taxonomy" id="45979"/>
    <lineage>
        <taxon>Bacteria</taxon>
        <taxon>Bacillati</taxon>
        <taxon>Actinomycetota</taxon>
        <taxon>Actinomycetes</taxon>
        <taxon>Mycobacteriales</taxon>
        <taxon>Nocardiaceae</taxon>
        <taxon>Nocardia</taxon>
    </lineage>
</organism>
<gene>
    <name evidence="2" type="ORF">DFR76_106219</name>
</gene>
<keyword evidence="1" id="KW-1133">Transmembrane helix</keyword>
<keyword evidence="3" id="KW-1185">Reference proteome</keyword>
<protein>
    <submittedName>
        <fullName evidence="2">Uncharacterized protein</fullName>
    </submittedName>
</protein>
<dbReference type="Proteomes" id="UP000254869">
    <property type="component" value="Unassembled WGS sequence"/>
</dbReference>